<reference evidence="4" key="1">
    <citation type="submission" date="2016-11" db="EMBL/GenBank/DDBJ databases">
        <authorList>
            <person name="Varghese N."/>
            <person name="Submissions S."/>
        </authorList>
    </citation>
    <scope>NUCLEOTIDE SEQUENCE [LARGE SCALE GENOMIC DNA]</scope>
    <source>
        <strain evidence="4">DSM 1811</strain>
    </source>
</reference>
<feature type="region of interest" description="Disordered" evidence="1">
    <location>
        <begin position="230"/>
        <end position="267"/>
    </location>
</feature>
<dbReference type="STRING" id="29534.SAMN05444366_0784"/>
<dbReference type="InterPro" id="IPR013423">
    <property type="entry name" value="CHP02594"/>
</dbReference>
<dbReference type="RefSeq" id="WP_072970283.1">
    <property type="nucleotide sequence ID" value="NZ_FRBY01000001.1"/>
</dbReference>
<dbReference type="Proteomes" id="UP000184121">
    <property type="component" value="Unassembled WGS sequence"/>
</dbReference>
<evidence type="ECO:0000256" key="1">
    <source>
        <dbReference type="SAM" id="MobiDB-lite"/>
    </source>
</evidence>
<accession>A0A1M7ARZ9</accession>
<sequence length="728" mass="83471">MSKLKIYGKANPVVGIKEYYSINDFFGSSHPTSLDQSQFQSLSDDEIKWSIWVLERGSWVKKSDNNKTGRTVHYTFYQRSLTRKGIRMLVDVNGEKAVLDIKTEKSTQGKIVHVDLLDNNYNKPTRPFAYGDWIIAKVHCVDMELLPVKVTLWEDDGDKTKQNTTNVRIETKISDILNGIAYGKFYLNPSHAWLANAKLAKGDKNEGEFHEYYVTAEIFEKISKRVASKNANIPNPDYKPEAQAPKKQTPAEKKGPSKKEEKGIAKSDKNVHDYYETKVSVKNEISTNPVWEKINSVMKVWMPDEKNKKENTCVCKENNFYWSNKLTCKERKKVLEVCSSLWGEANKKEKASELMSIIHLESANTFSPSVDNGVGFSGLIQFSDAAAKSVGTTRSALKKMTFIEQMDYVKKYFEPKKNQLITMTDLYLLVVKPNAVGHGNNPDYILFDESISVPDGDGSNTSYEQRMININREPWVTKYGYASNPPFMKENDEHKLREKWVYTRQRKEQRWGFHNGKTTVAEVTQELKEEHYDRGASQIFKGRCEDIEEEKSESTDFERAPWMKLAWIEEAKKLKETGSNEEIQKFFNNTPYEKSMKKKTENEKDIPWCAAFVNWVMTNYGYTGLNRFDTVRALKWATWPEGKDLKKPIYGAIAVKTRKGGGHVGFVVGKKGSKIVILGGNQGNALQCVTYNESDYFAYVVPKNYDVMEDEYNLVEYNGNPAKKTSEK</sequence>
<dbReference type="Pfam" id="PF05257">
    <property type="entry name" value="CHAP"/>
    <property type="match status" value="1"/>
</dbReference>
<evidence type="ECO:0000313" key="3">
    <source>
        <dbReference type="EMBL" id="SHL45542.1"/>
    </source>
</evidence>
<protein>
    <submittedName>
        <fullName evidence="3">TIGR02594 family protein</fullName>
    </submittedName>
</protein>
<feature type="compositionally biased region" description="Basic and acidic residues" evidence="1">
    <location>
        <begin position="249"/>
        <end position="267"/>
    </location>
</feature>
<dbReference type="InterPro" id="IPR007921">
    <property type="entry name" value="CHAP_dom"/>
</dbReference>
<keyword evidence="4" id="KW-1185">Reference proteome</keyword>
<dbReference type="OrthoDB" id="1205067at2"/>
<dbReference type="AlphaFoldDB" id="A0A1M7ARZ9"/>
<evidence type="ECO:0000259" key="2">
    <source>
        <dbReference type="Pfam" id="PF05257"/>
    </source>
</evidence>
<organism evidence="3 4">
    <name type="scientific">Flavobacterium saccharophilum</name>
    <dbReference type="NCBI Taxonomy" id="29534"/>
    <lineage>
        <taxon>Bacteria</taxon>
        <taxon>Pseudomonadati</taxon>
        <taxon>Bacteroidota</taxon>
        <taxon>Flavobacteriia</taxon>
        <taxon>Flavobacteriales</taxon>
        <taxon>Flavobacteriaceae</taxon>
        <taxon>Flavobacterium</taxon>
    </lineage>
</organism>
<dbReference type="EMBL" id="FRBY01000001">
    <property type="protein sequence ID" value="SHL45542.1"/>
    <property type="molecule type" value="Genomic_DNA"/>
</dbReference>
<name>A0A1M7ARZ9_9FLAO</name>
<dbReference type="NCBIfam" id="TIGR02594">
    <property type="entry name" value="TIGR02594 family protein"/>
    <property type="match status" value="1"/>
</dbReference>
<proteinExistence type="predicted"/>
<evidence type="ECO:0000313" key="4">
    <source>
        <dbReference type="Proteomes" id="UP000184121"/>
    </source>
</evidence>
<gene>
    <name evidence="3" type="ORF">SAMN05444366_0784</name>
</gene>
<feature type="domain" description="Peptidase C51" evidence="2">
    <location>
        <begin position="604"/>
        <end position="681"/>
    </location>
</feature>